<evidence type="ECO:0000313" key="2">
    <source>
        <dbReference type="EMBL" id="GFH14597.1"/>
    </source>
</evidence>
<feature type="region of interest" description="Disordered" evidence="1">
    <location>
        <begin position="1"/>
        <end position="73"/>
    </location>
</feature>
<evidence type="ECO:0000313" key="3">
    <source>
        <dbReference type="Proteomes" id="UP000485058"/>
    </source>
</evidence>
<protein>
    <submittedName>
        <fullName evidence="2">Uncharacterized protein</fullName>
    </submittedName>
</protein>
<keyword evidence="3" id="KW-1185">Reference proteome</keyword>
<dbReference type="Proteomes" id="UP000485058">
    <property type="component" value="Unassembled WGS sequence"/>
</dbReference>
<reference evidence="2 3" key="1">
    <citation type="submission" date="2020-02" db="EMBL/GenBank/DDBJ databases">
        <title>Draft genome sequence of Haematococcus lacustris strain NIES-144.</title>
        <authorList>
            <person name="Morimoto D."/>
            <person name="Nakagawa S."/>
            <person name="Yoshida T."/>
            <person name="Sawayama S."/>
        </authorList>
    </citation>
    <scope>NUCLEOTIDE SEQUENCE [LARGE SCALE GENOMIC DNA]</scope>
    <source>
        <strain evidence="2 3">NIES-144</strain>
    </source>
</reference>
<dbReference type="AlphaFoldDB" id="A0A699YWH6"/>
<feature type="non-terminal residue" evidence="2">
    <location>
        <position position="1"/>
    </location>
</feature>
<proteinExistence type="predicted"/>
<evidence type="ECO:0000256" key="1">
    <source>
        <dbReference type="SAM" id="MobiDB-lite"/>
    </source>
</evidence>
<gene>
    <name evidence="2" type="ORF">HaLaN_10686</name>
</gene>
<sequence length="73" mass="6974">SSRGGGLAARPAAEGGGLVPRLGGQQLRAAGSGLPRGPHPPPGVAPWPAGTGPEVQAQGLPDGPLCGRPVAPD</sequence>
<organism evidence="2 3">
    <name type="scientific">Haematococcus lacustris</name>
    <name type="common">Green alga</name>
    <name type="synonym">Haematococcus pluvialis</name>
    <dbReference type="NCBI Taxonomy" id="44745"/>
    <lineage>
        <taxon>Eukaryota</taxon>
        <taxon>Viridiplantae</taxon>
        <taxon>Chlorophyta</taxon>
        <taxon>core chlorophytes</taxon>
        <taxon>Chlorophyceae</taxon>
        <taxon>CS clade</taxon>
        <taxon>Chlamydomonadales</taxon>
        <taxon>Haematococcaceae</taxon>
        <taxon>Haematococcus</taxon>
    </lineage>
</organism>
<feature type="non-terminal residue" evidence="2">
    <location>
        <position position="73"/>
    </location>
</feature>
<accession>A0A699YWH6</accession>
<name>A0A699YWH6_HAELA</name>
<comment type="caution">
    <text evidence="2">The sequence shown here is derived from an EMBL/GenBank/DDBJ whole genome shotgun (WGS) entry which is preliminary data.</text>
</comment>
<dbReference type="EMBL" id="BLLF01000746">
    <property type="protein sequence ID" value="GFH14597.1"/>
    <property type="molecule type" value="Genomic_DNA"/>
</dbReference>